<dbReference type="SUPFAM" id="SSF56176">
    <property type="entry name" value="FAD-binding/transporter-associated domain-like"/>
    <property type="match status" value="1"/>
</dbReference>
<dbReference type="Pfam" id="PF01565">
    <property type="entry name" value="FAD_binding_4"/>
    <property type="match status" value="1"/>
</dbReference>
<dbReference type="InterPro" id="IPR016171">
    <property type="entry name" value="Vanillyl_alc_oxidase_C-sub2"/>
</dbReference>
<protein>
    <submittedName>
        <fullName evidence="6">FAD-binding oxidoreductase</fullName>
    </submittedName>
</protein>
<dbReference type="InterPro" id="IPR036318">
    <property type="entry name" value="FAD-bd_PCMH-like_sf"/>
</dbReference>
<dbReference type="GO" id="GO:0016491">
    <property type="term" value="F:oxidoreductase activity"/>
    <property type="evidence" value="ECO:0007669"/>
    <property type="project" value="UniProtKB-KW"/>
</dbReference>
<keyword evidence="4" id="KW-0560">Oxidoreductase</keyword>
<evidence type="ECO:0000256" key="1">
    <source>
        <dbReference type="ARBA" id="ARBA00001974"/>
    </source>
</evidence>
<dbReference type="InterPro" id="IPR016167">
    <property type="entry name" value="FAD-bd_PCMH_sub1"/>
</dbReference>
<dbReference type="InterPro" id="IPR004113">
    <property type="entry name" value="FAD-bd_oxidored_4_C"/>
</dbReference>
<comment type="caution">
    <text evidence="6">The sequence shown here is derived from an EMBL/GenBank/DDBJ whole genome shotgun (WGS) entry which is preliminary data.</text>
</comment>
<dbReference type="SUPFAM" id="SSF55103">
    <property type="entry name" value="FAD-linked oxidases, C-terminal domain"/>
    <property type="match status" value="1"/>
</dbReference>
<dbReference type="AlphaFoldDB" id="A0A5C4RZ80"/>
<keyword evidence="7" id="KW-1185">Reference proteome</keyword>
<dbReference type="PANTHER" id="PTHR42934:SF2">
    <property type="entry name" value="GLYCOLATE OXIDASE SUBUNIT GLCD"/>
    <property type="match status" value="1"/>
</dbReference>
<dbReference type="Gene3D" id="3.30.465.10">
    <property type="match status" value="1"/>
</dbReference>
<dbReference type="Gene3D" id="3.30.43.10">
    <property type="entry name" value="Uridine Diphospho-n-acetylenolpyruvylglucosamine Reductase, domain 2"/>
    <property type="match status" value="1"/>
</dbReference>
<evidence type="ECO:0000256" key="3">
    <source>
        <dbReference type="ARBA" id="ARBA00022827"/>
    </source>
</evidence>
<keyword evidence="2" id="KW-0285">Flavoprotein</keyword>
<dbReference type="Gene3D" id="3.30.70.2740">
    <property type="match status" value="1"/>
</dbReference>
<name>A0A5C4RZ80_PROVB</name>
<dbReference type="Proteomes" id="UP000309544">
    <property type="component" value="Unassembled WGS sequence"/>
</dbReference>
<dbReference type="GO" id="GO:0071949">
    <property type="term" value="F:FAD binding"/>
    <property type="evidence" value="ECO:0007669"/>
    <property type="project" value="InterPro"/>
</dbReference>
<dbReference type="RefSeq" id="WP_068867559.1">
    <property type="nucleotide sequence ID" value="NZ_VDCI01000007.1"/>
</dbReference>
<gene>
    <name evidence="6" type="ORF">FGF68_08350</name>
</gene>
<dbReference type="EMBL" id="VDCI01000007">
    <property type="protein sequence ID" value="TNJ36239.1"/>
    <property type="molecule type" value="Genomic_DNA"/>
</dbReference>
<dbReference type="InterPro" id="IPR016169">
    <property type="entry name" value="FAD-bd_PCMH_sub2"/>
</dbReference>
<reference evidence="6 7" key="1">
    <citation type="submission" date="2019-05" db="EMBL/GenBank/DDBJ databases">
        <title>Draft Whole-Genome sequence of the green sulfur bacterium Prosthecochloris vibrioformis DSM 260.</title>
        <authorList>
            <person name="Meyer T.E."/>
            <person name="Kyndt J.A."/>
        </authorList>
    </citation>
    <scope>NUCLEOTIDE SEQUENCE [LARGE SCALE GENOMIC DNA]</scope>
    <source>
        <strain evidence="6 7">DSM 260</strain>
    </source>
</reference>
<evidence type="ECO:0000313" key="7">
    <source>
        <dbReference type="Proteomes" id="UP000309544"/>
    </source>
</evidence>
<keyword evidence="3" id="KW-0274">FAD</keyword>
<dbReference type="InterPro" id="IPR051914">
    <property type="entry name" value="FAD-linked_OxidoTrans_Type4"/>
</dbReference>
<proteinExistence type="predicted"/>
<dbReference type="Pfam" id="PF02913">
    <property type="entry name" value="FAD-oxidase_C"/>
    <property type="match status" value="1"/>
</dbReference>
<dbReference type="InterPro" id="IPR006094">
    <property type="entry name" value="Oxid_FAD_bind_N"/>
</dbReference>
<evidence type="ECO:0000256" key="4">
    <source>
        <dbReference type="ARBA" id="ARBA00023002"/>
    </source>
</evidence>
<dbReference type="Gene3D" id="1.10.45.10">
    <property type="entry name" value="Vanillyl-alcohol Oxidase, Chain A, domain 4"/>
    <property type="match status" value="1"/>
</dbReference>
<accession>A0A5C4RZ80</accession>
<comment type="cofactor">
    <cofactor evidence="1">
        <name>FAD</name>
        <dbReference type="ChEBI" id="CHEBI:57692"/>
    </cofactor>
</comment>
<organism evidence="6 7">
    <name type="scientific">Prosthecochloris vibrioformis</name>
    <name type="common">Chlorobium vibrioforme</name>
    <dbReference type="NCBI Taxonomy" id="1098"/>
    <lineage>
        <taxon>Bacteria</taxon>
        <taxon>Pseudomonadati</taxon>
        <taxon>Chlorobiota</taxon>
        <taxon>Chlorobiia</taxon>
        <taxon>Chlorobiales</taxon>
        <taxon>Chlorobiaceae</taxon>
        <taxon>Prosthecochloris</taxon>
    </lineage>
</organism>
<feature type="domain" description="FAD-binding PCMH-type" evidence="5">
    <location>
        <begin position="21"/>
        <end position="238"/>
    </location>
</feature>
<dbReference type="InterPro" id="IPR016166">
    <property type="entry name" value="FAD-bd_PCMH"/>
</dbReference>
<dbReference type="PANTHER" id="PTHR42934">
    <property type="entry name" value="GLYCOLATE OXIDASE SUBUNIT GLCD"/>
    <property type="match status" value="1"/>
</dbReference>
<sequence>MFFNTNPEQTKRFLEDTSNLRTGHTPGVYFPENREDIRQLLEEAAGTSRRLVIAGNGTGTTGGRIPFGDYVVSMEKLNRIGKIQQTSERHATITVEAGALLEDIQRATEAEGWLYPPDPTEKLCFIGSTIANNSSGARTYKYGPTRNHVSRISVALASGEILDIPRGRHIADQDGLFHIPLESGQTIDLRIPAYNMPPVRKHNAGYYSAPGMDLIDLFIGSEGTLGIILDADLELMPQPEKIIALLVYFPALDNLFSFLAEAMEKKGRIHPRALEMFEHNALGFLRNVYPDIPNAAGALFIEQETTAENEDTVLEAWLELMETHHTLTDDSWVALDKGEQADMKEFRHALPVQVNEWLSRQQESKVSTDMAVPLDAFRELVNFYRNRCEEQGFHYIIFGHAGDGHVHLNILPKNHDEFLAAKQLYIELVDKVIDLHGTLSAEHGIGKLKSPYLERMFGKEGIMEMVRIKKTLDPTLMLNVGNLIAEEYLTTS</sequence>
<dbReference type="InterPro" id="IPR016164">
    <property type="entry name" value="FAD-linked_Oxase-like_C"/>
</dbReference>
<evidence type="ECO:0000313" key="6">
    <source>
        <dbReference type="EMBL" id="TNJ36239.1"/>
    </source>
</evidence>
<evidence type="ECO:0000259" key="5">
    <source>
        <dbReference type="PROSITE" id="PS51387"/>
    </source>
</evidence>
<evidence type="ECO:0000256" key="2">
    <source>
        <dbReference type="ARBA" id="ARBA00022630"/>
    </source>
</evidence>
<dbReference type="PROSITE" id="PS51387">
    <property type="entry name" value="FAD_PCMH"/>
    <property type="match status" value="1"/>
</dbReference>